<comment type="caution">
    <text evidence="2">The sequence shown here is derived from an EMBL/GenBank/DDBJ whole genome shotgun (WGS) entry which is preliminary data.</text>
</comment>
<evidence type="ECO:0000256" key="1">
    <source>
        <dbReference type="SAM" id="SignalP"/>
    </source>
</evidence>
<keyword evidence="3" id="KW-1185">Reference proteome</keyword>
<evidence type="ECO:0000313" key="3">
    <source>
        <dbReference type="Proteomes" id="UP000623967"/>
    </source>
</evidence>
<keyword evidence="1" id="KW-0732">Signal</keyword>
<evidence type="ECO:0000313" key="2">
    <source>
        <dbReference type="EMBL" id="MBL4955076.1"/>
    </source>
</evidence>
<sequence>MHALIFAVATVVASQVLAAPGHQQAGEPSESEILALAERDVARANMPIIEYHQRLGKGDVPPDMLVTLHAARKKACQPAPEPQAWQCEVQMEMTVPNGGFRSSTVLLRIARNGDGWVASRLR</sequence>
<dbReference type="EMBL" id="JAESWB010000377">
    <property type="protein sequence ID" value="MBL4955076.1"/>
    <property type="molecule type" value="Genomic_DNA"/>
</dbReference>
<feature type="chain" id="PRO_5046740601" evidence="1">
    <location>
        <begin position="19"/>
        <end position="122"/>
    </location>
</feature>
<dbReference type="Proteomes" id="UP000623967">
    <property type="component" value="Unassembled WGS sequence"/>
</dbReference>
<name>A0ABS1TXT4_9BACI</name>
<organism evidence="2 3">
    <name type="scientific">Neobacillus paridis</name>
    <dbReference type="NCBI Taxonomy" id="2803862"/>
    <lineage>
        <taxon>Bacteria</taxon>
        <taxon>Bacillati</taxon>
        <taxon>Bacillota</taxon>
        <taxon>Bacilli</taxon>
        <taxon>Bacillales</taxon>
        <taxon>Bacillaceae</taxon>
        <taxon>Neobacillus</taxon>
    </lineage>
</organism>
<gene>
    <name evidence="2" type="ORF">JK635_23235</name>
</gene>
<feature type="signal peptide" evidence="1">
    <location>
        <begin position="1"/>
        <end position="18"/>
    </location>
</feature>
<proteinExistence type="predicted"/>
<accession>A0ABS1TXT4</accession>
<protein>
    <submittedName>
        <fullName evidence="2">Uncharacterized protein</fullName>
    </submittedName>
</protein>
<reference evidence="2 3" key="1">
    <citation type="submission" date="2021-01" db="EMBL/GenBank/DDBJ databases">
        <title>Genome public.</title>
        <authorList>
            <person name="Liu C."/>
            <person name="Sun Q."/>
        </authorList>
    </citation>
    <scope>NUCLEOTIDE SEQUENCE [LARGE SCALE GENOMIC DNA]</scope>
    <source>
        <strain evidence="2 3">YIM B02564</strain>
    </source>
</reference>